<dbReference type="AlphaFoldDB" id="A0A5C7BEC4"/>
<evidence type="ECO:0000256" key="13">
    <source>
        <dbReference type="HAMAP-Rule" id="MF_00409"/>
    </source>
</evidence>
<protein>
    <recommendedName>
        <fullName evidence="4 13">Tetraacyldisaccharide 4'-kinase</fullName>
        <ecNumber evidence="3 13">2.7.1.130</ecNumber>
    </recommendedName>
    <alternativeName>
        <fullName evidence="12 13">Lipid A 4'-kinase</fullName>
    </alternativeName>
</protein>
<evidence type="ECO:0000313" key="14">
    <source>
        <dbReference type="EMBL" id="TXE16542.1"/>
    </source>
</evidence>
<keyword evidence="15" id="KW-1185">Reference proteome</keyword>
<keyword evidence="11 13" id="KW-0443">Lipid metabolism</keyword>
<dbReference type="InterPro" id="IPR003758">
    <property type="entry name" value="LpxK"/>
</dbReference>
<evidence type="ECO:0000256" key="10">
    <source>
        <dbReference type="ARBA" id="ARBA00022840"/>
    </source>
</evidence>
<comment type="caution">
    <text evidence="14">The sequence shown here is derived from an EMBL/GenBank/DDBJ whole genome shotgun (WGS) entry which is preliminary data.</text>
</comment>
<evidence type="ECO:0000313" key="15">
    <source>
        <dbReference type="Proteomes" id="UP000321938"/>
    </source>
</evidence>
<keyword evidence="9 13" id="KW-0418">Kinase</keyword>
<dbReference type="GO" id="GO:0005524">
    <property type="term" value="F:ATP binding"/>
    <property type="evidence" value="ECO:0007669"/>
    <property type="project" value="UniProtKB-UniRule"/>
</dbReference>
<gene>
    <name evidence="13 14" type="primary">lpxK</name>
    <name evidence="14" type="ORF">ES692_12245</name>
</gene>
<dbReference type="InterPro" id="IPR027417">
    <property type="entry name" value="P-loop_NTPase"/>
</dbReference>
<feature type="binding site" evidence="13">
    <location>
        <begin position="47"/>
        <end position="54"/>
    </location>
    <ligand>
        <name>ATP</name>
        <dbReference type="ChEBI" id="CHEBI:30616"/>
    </ligand>
</feature>
<comment type="similarity">
    <text evidence="13">Belongs to the LpxK family.</text>
</comment>
<evidence type="ECO:0000256" key="6">
    <source>
        <dbReference type="ARBA" id="ARBA00022556"/>
    </source>
</evidence>
<dbReference type="GO" id="GO:0009245">
    <property type="term" value="P:lipid A biosynthetic process"/>
    <property type="evidence" value="ECO:0007669"/>
    <property type="project" value="UniProtKB-UniRule"/>
</dbReference>
<comment type="catalytic activity">
    <reaction evidence="13">
        <text>a lipid A disaccharide + ATP = a lipid IVA + ADP + H(+)</text>
        <dbReference type="Rhea" id="RHEA:67840"/>
        <dbReference type="ChEBI" id="CHEBI:15378"/>
        <dbReference type="ChEBI" id="CHEBI:30616"/>
        <dbReference type="ChEBI" id="CHEBI:176343"/>
        <dbReference type="ChEBI" id="CHEBI:176425"/>
        <dbReference type="ChEBI" id="CHEBI:456216"/>
        <dbReference type="EC" id="2.7.1.130"/>
    </reaction>
</comment>
<evidence type="ECO:0000256" key="2">
    <source>
        <dbReference type="ARBA" id="ARBA00004870"/>
    </source>
</evidence>
<dbReference type="RefSeq" id="WP_147231824.1">
    <property type="nucleotide sequence ID" value="NZ_VOSB01000017.1"/>
</dbReference>
<dbReference type="OrthoDB" id="9766423at2"/>
<comment type="pathway">
    <text evidence="2 13">Glycolipid biosynthesis; lipid IV(A) biosynthesis; lipid IV(A) from (3R)-3-hydroxytetradecanoyl-[acyl-carrier-protein] and UDP-N-acetyl-alpha-D-glucosamine: step 6/6.</text>
</comment>
<evidence type="ECO:0000256" key="1">
    <source>
        <dbReference type="ARBA" id="ARBA00002274"/>
    </source>
</evidence>
<evidence type="ECO:0000256" key="4">
    <source>
        <dbReference type="ARBA" id="ARBA00016436"/>
    </source>
</evidence>
<dbReference type="SUPFAM" id="SSF52540">
    <property type="entry name" value="P-loop containing nucleoside triphosphate hydrolases"/>
    <property type="match status" value="1"/>
</dbReference>
<dbReference type="PANTHER" id="PTHR42724">
    <property type="entry name" value="TETRAACYLDISACCHARIDE 4'-KINASE"/>
    <property type="match status" value="1"/>
</dbReference>
<dbReference type="PANTHER" id="PTHR42724:SF1">
    <property type="entry name" value="TETRAACYLDISACCHARIDE 4'-KINASE, MITOCHONDRIAL-RELATED"/>
    <property type="match status" value="1"/>
</dbReference>
<dbReference type="GO" id="GO:0005886">
    <property type="term" value="C:plasma membrane"/>
    <property type="evidence" value="ECO:0007669"/>
    <property type="project" value="TreeGrafter"/>
</dbReference>
<keyword evidence="5 13" id="KW-0444">Lipid biosynthesis</keyword>
<keyword evidence="10 13" id="KW-0067">ATP-binding</keyword>
<dbReference type="STRING" id="1123037.GCA_000425305_02901"/>
<comment type="function">
    <text evidence="1 13">Transfers the gamma-phosphate of ATP to the 4'-position of a tetraacyldisaccharide 1-phosphate intermediate (termed DS-1-P) to form tetraacyldisaccharide 1,4'-bis-phosphate (lipid IVA).</text>
</comment>
<name>A0A5C7BEC4_9FLAO</name>
<dbReference type="EC" id="2.7.1.130" evidence="3 13"/>
<dbReference type="NCBIfam" id="TIGR00682">
    <property type="entry name" value="lpxK"/>
    <property type="match status" value="1"/>
</dbReference>
<dbReference type="Proteomes" id="UP000321938">
    <property type="component" value="Unassembled WGS sequence"/>
</dbReference>
<dbReference type="EMBL" id="VOSB01000017">
    <property type="protein sequence ID" value="TXE16542.1"/>
    <property type="molecule type" value="Genomic_DNA"/>
</dbReference>
<keyword evidence="8 13" id="KW-0547">Nucleotide-binding</keyword>
<accession>A0A5C7BEC4</accession>
<dbReference type="Pfam" id="PF02606">
    <property type="entry name" value="LpxK"/>
    <property type="match status" value="1"/>
</dbReference>
<keyword evidence="7 13" id="KW-0808">Transferase</keyword>
<dbReference type="HAMAP" id="MF_00409">
    <property type="entry name" value="LpxK"/>
    <property type="match status" value="1"/>
</dbReference>
<evidence type="ECO:0000256" key="11">
    <source>
        <dbReference type="ARBA" id="ARBA00023098"/>
    </source>
</evidence>
<dbReference type="GO" id="GO:0009029">
    <property type="term" value="F:lipid-A 4'-kinase activity"/>
    <property type="evidence" value="ECO:0007669"/>
    <property type="project" value="UniProtKB-UniRule"/>
</dbReference>
<reference evidence="14 15" key="1">
    <citation type="submission" date="2019-08" db="EMBL/GenBank/DDBJ databases">
        <title>Genome of Psychroserpens burtonensis ACAM 167.</title>
        <authorList>
            <person name="Bowman J.P."/>
        </authorList>
    </citation>
    <scope>NUCLEOTIDE SEQUENCE [LARGE SCALE GENOMIC DNA]</scope>
    <source>
        <strain evidence="14 15">ACAM 167</strain>
    </source>
</reference>
<evidence type="ECO:0000256" key="3">
    <source>
        <dbReference type="ARBA" id="ARBA00012071"/>
    </source>
</evidence>
<proteinExistence type="inferred from homology"/>
<evidence type="ECO:0000256" key="9">
    <source>
        <dbReference type="ARBA" id="ARBA00022777"/>
    </source>
</evidence>
<sequence>MKLLRKILFPIVPVYFMVTWLRNKFYDLGWKSSKYYSHPIICVGNLSTGGTGKTPTIEYLIRLLKDQHKVATLSRGYRRETAGFILADDNATPKSIGDEPFQFYSKFKDISVSVDTDRQNGIEQLMQLEQPDVILLDDAFQHRKVKAGLNILLTSFSTLYCDDIVLPTGNLREPRAGAKRANIVVVTKCPEKLSASDKEYLKKKLKPLEYQKVYFSIISYSETVYSEKEEITLEQFEGKKITVVTGIANPMPFLDYLKSKSIDFEHLKFKDHHEFSSSEIDFLKQKEIVLTTEKDYMRLKESFNSKPSQLWYVPISFKIHSNDMFDNQLLGFVNSFKSY</sequence>
<organism evidence="14 15">
    <name type="scientific">Psychroserpens burtonensis</name>
    <dbReference type="NCBI Taxonomy" id="49278"/>
    <lineage>
        <taxon>Bacteria</taxon>
        <taxon>Pseudomonadati</taxon>
        <taxon>Bacteroidota</taxon>
        <taxon>Flavobacteriia</taxon>
        <taxon>Flavobacteriales</taxon>
        <taxon>Flavobacteriaceae</taxon>
        <taxon>Psychroserpens</taxon>
    </lineage>
</organism>
<evidence type="ECO:0000256" key="12">
    <source>
        <dbReference type="ARBA" id="ARBA00029757"/>
    </source>
</evidence>
<evidence type="ECO:0000256" key="7">
    <source>
        <dbReference type="ARBA" id="ARBA00022679"/>
    </source>
</evidence>
<keyword evidence="6 13" id="KW-0441">Lipid A biosynthesis</keyword>
<evidence type="ECO:0000256" key="5">
    <source>
        <dbReference type="ARBA" id="ARBA00022516"/>
    </source>
</evidence>
<dbReference type="UniPathway" id="UPA00359">
    <property type="reaction ID" value="UER00482"/>
</dbReference>
<evidence type="ECO:0000256" key="8">
    <source>
        <dbReference type="ARBA" id="ARBA00022741"/>
    </source>
</evidence>